<dbReference type="Proteomes" id="UP000681722">
    <property type="component" value="Unassembled WGS sequence"/>
</dbReference>
<proteinExistence type="predicted"/>
<gene>
    <name evidence="1" type="ORF">GPM918_LOCUS34672</name>
    <name evidence="2" type="ORF">SRO942_LOCUS35377</name>
</gene>
<evidence type="ECO:0000313" key="2">
    <source>
        <dbReference type="EMBL" id="CAF4323094.1"/>
    </source>
</evidence>
<evidence type="ECO:0008006" key="4">
    <source>
        <dbReference type="Google" id="ProtNLM"/>
    </source>
</evidence>
<sequence length="433" mass="49759">MKTYHCTRHKVVIPCPFCPITFTEIRNWRRHLSNQHPDKVLSDKERNASFASTIKRSEALSAESTEVSYAKLHVDLEDEPQRKLTAPSIEIYSNDLLHEHIVHSDTPEHRLKVYITNRKKQRQVCRHHKSYYIPFTELLKEVLSLPGVKGYLSNASKSDSTILTDLSSGTFCQESPLFKDPNSLKIILYYDDLGIKNPLGSKDKSVCMFYWTLANLLSVEKHLVRQYGYATVLADFFDSINNLQENGITITVENKQETYDGSLFMICGDLLGMTQLHGFKSGFKNGLKPYFVCNTSRDGLRIVSKPGICKQRTMKQYLTQCLQIEKTDGGKKAALQKKFEIVSRSPFTKIHDFDIIQQTTIDVMHILLEADSPDLKTLIKQLNDNYENDEMTTGKTTQLVVESFRLRRAYLNENGLSMQQILSNWQFTQIYIS</sequence>
<evidence type="ECO:0000313" key="1">
    <source>
        <dbReference type="EMBL" id="CAF1449268.1"/>
    </source>
</evidence>
<accession>A0A815PHZ0</accession>
<protein>
    <recommendedName>
        <fullName evidence="4">C2H2-type domain-containing protein</fullName>
    </recommendedName>
</protein>
<keyword evidence="3" id="KW-1185">Reference proteome</keyword>
<dbReference type="AlphaFoldDB" id="A0A815PHZ0"/>
<name>A0A815PHZ0_9BILA</name>
<reference evidence="1" key="1">
    <citation type="submission" date="2021-02" db="EMBL/GenBank/DDBJ databases">
        <authorList>
            <person name="Nowell W R."/>
        </authorList>
    </citation>
    <scope>NUCLEOTIDE SEQUENCE</scope>
</reference>
<dbReference type="EMBL" id="CAJOBC010084841">
    <property type="protein sequence ID" value="CAF4323094.1"/>
    <property type="molecule type" value="Genomic_DNA"/>
</dbReference>
<comment type="caution">
    <text evidence="1">The sequence shown here is derived from an EMBL/GenBank/DDBJ whole genome shotgun (WGS) entry which is preliminary data.</text>
</comment>
<dbReference type="Proteomes" id="UP000663829">
    <property type="component" value="Unassembled WGS sequence"/>
</dbReference>
<dbReference type="OrthoDB" id="7699125at2759"/>
<evidence type="ECO:0000313" key="3">
    <source>
        <dbReference type="Proteomes" id="UP000663829"/>
    </source>
</evidence>
<organism evidence="1 3">
    <name type="scientific">Didymodactylos carnosus</name>
    <dbReference type="NCBI Taxonomy" id="1234261"/>
    <lineage>
        <taxon>Eukaryota</taxon>
        <taxon>Metazoa</taxon>
        <taxon>Spiralia</taxon>
        <taxon>Gnathifera</taxon>
        <taxon>Rotifera</taxon>
        <taxon>Eurotatoria</taxon>
        <taxon>Bdelloidea</taxon>
        <taxon>Philodinida</taxon>
        <taxon>Philodinidae</taxon>
        <taxon>Didymodactylos</taxon>
    </lineage>
</organism>
<dbReference type="EMBL" id="CAJNOQ010019393">
    <property type="protein sequence ID" value="CAF1449268.1"/>
    <property type="molecule type" value="Genomic_DNA"/>
</dbReference>